<accession>A0A8T1VM45</accession>
<gene>
    <name evidence="1" type="ORF">PHYPSEUDO_006439</name>
</gene>
<sequence length="198" mass="23481">MLPIFEMDAVYSAYNSDYKQRKHDLLWMMQRLETFMELSEITTDMIRGRKWYLMDYIYENSNYLNHHGKNRRCNPNGTTRQFPSADFVDKDKLEKMKELIATRNPRQVAPESNSEPTECVKDKVKLVKVNFPKKRQPTHSHTIGLQNYCRVTEAHRRRAAQYLLPRDSQRVHQGHWTTSILVAATARTTRRGKWLFSS</sequence>
<dbReference type="EMBL" id="JAGDFM010000261">
    <property type="protein sequence ID" value="KAG7381113.1"/>
    <property type="molecule type" value="Genomic_DNA"/>
</dbReference>
<dbReference type="Proteomes" id="UP000694044">
    <property type="component" value="Unassembled WGS sequence"/>
</dbReference>
<name>A0A8T1VM45_9STRA</name>
<organism evidence="1 2">
    <name type="scientific">Phytophthora pseudosyringae</name>
    <dbReference type="NCBI Taxonomy" id="221518"/>
    <lineage>
        <taxon>Eukaryota</taxon>
        <taxon>Sar</taxon>
        <taxon>Stramenopiles</taxon>
        <taxon>Oomycota</taxon>
        <taxon>Peronosporomycetes</taxon>
        <taxon>Peronosporales</taxon>
        <taxon>Peronosporaceae</taxon>
        <taxon>Phytophthora</taxon>
    </lineage>
</organism>
<evidence type="ECO:0000313" key="2">
    <source>
        <dbReference type="Proteomes" id="UP000694044"/>
    </source>
</evidence>
<dbReference type="AlphaFoldDB" id="A0A8T1VM45"/>
<evidence type="ECO:0000313" key="1">
    <source>
        <dbReference type="EMBL" id="KAG7381113.1"/>
    </source>
</evidence>
<proteinExistence type="predicted"/>
<reference evidence="1" key="1">
    <citation type="submission" date="2021-02" db="EMBL/GenBank/DDBJ databases">
        <authorList>
            <person name="Palmer J.M."/>
        </authorList>
    </citation>
    <scope>NUCLEOTIDE SEQUENCE</scope>
    <source>
        <strain evidence="1">SCRP734</strain>
    </source>
</reference>
<comment type="caution">
    <text evidence="1">The sequence shown here is derived from an EMBL/GenBank/DDBJ whole genome shotgun (WGS) entry which is preliminary data.</text>
</comment>
<protein>
    <submittedName>
        <fullName evidence="1">Uncharacterized protein</fullName>
    </submittedName>
</protein>
<keyword evidence="2" id="KW-1185">Reference proteome</keyword>